<accession>A0A6A6QYL0</accession>
<organism evidence="2 3">
    <name type="scientific">Lophium mytilinum</name>
    <dbReference type="NCBI Taxonomy" id="390894"/>
    <lineage>
        <taxon>Eukaryota</taxon>
        <taxon>Fungi</taxon>
        <taxon>Dikarya</taxon>
        <taxon>Ascomycota</taxon>
        <taxon>Pezizomycotina</taxon>
        <taxon>Dothideomycetes</taxon>
        <taxon>Pleosporomycetidae</taxon>
        <taxon>Mytilinidiales</taxon>
        <taxon>Mytilinidiaceae</taxon>
        <taxon>Lophium</taxon>
    </lineage>
</organism>
<reference evidence="2" key="1">
    <citation type="journal article" date="2020" name="Stud. Mycol.">
        <title>101 Dothideomycetes genomes: a test case for predicting lifestyles and emergence of pathogens.</title>
        <authorList>
            <person name="Haridas S."/>
            <person name="Albert R."/>
            <person name="Binder M."/>
            <person name="Bloem J."/>
            <person name="Labutti K."/>
            <person name="Salamov A."/>
            <person name="Andreopoulos B."/>
            <person name="Baker S."/>
            <person name="Barry K."/>
            <person name="Bills G."/>
            <person name="Bluhm B."/>
            <person name="Cannon C."/>
            <person name="Castanera R."/>
            <person name="Culley D."/>
            <person name="Daum C."/>
            <person name="Ezra D."/>
            <person name="Gonzalez J."/>
            <person name="Henrissat B."/>
            <person name="Kuo A."/>
            <person name="Liang C."/>
            <person name="Lipzen A."/>
            <person name="Lutzoni F."/>
            <person name="Magnuson J."/>
            <person name="Mondo S."/>
            <person name="Nolan M."/>
            <person name="Ohm R."/>
            <person name="Pangilinan J."/>
            <person name="Park H.-J."/>
            <person name="Ramirez L."/>
            <person name="Alfaro M."/>
            <person name="Sun H."/>
            <person name="Tritt A."/>
            <person name="Yoshinaga Y."/>
            <person name="Zwiers L.-H."/>
            <person name="Turgeon B."/>
            <person name="Goodwin S."/>
            <person name="Spatafora J."/>
            <person name="Crous P."/>
            <person name="Grigoriev I."/>
        </authorList>
    </citation>
    <scope>NUCLEOTIDE SEQUENCE</scope>
    <source>
        <strain evidence="2">CBS 269.34</strain>
    </source>
</reference>
<name>A0A6A6QYL0_9PEZI</name>
<gene>
    <name evidence="2" type="ORF">BU16DRAFT_367872</name>
</gene>
<proteinExistence type="predicted"/>
<dbReference type="EMBL" id="MU004188">
    <property type="protein sequence ID" value="KAF2496147.1"/>
    <property type="molecule type" value="Genomic_DNA"/>
</dbReference>
<evidence type="ECO:0000256" key="1">
    <source>
        <dbReference type="SAM" id="MobiDB-lite"/>
    </source>
</evidence>
<dbReference type="AlphaFoldDB" id="A0A6A6QYL0"/>
<protein>
    <submittedName>
        <fullName evidence="2">Uncharacterized protein</fullName>
    </submittedName>
</protein>
<evidence type="ECO:0000313" key="3">
    <source>
        <dbReference type="Proteomes" id="UP000799750"/>
    </source>
</evidence>
<sequence>MPARSPSKLFWRQTLRGNAPHLDAAPANALQALPHCTKLMPLRAYVRPLRPASNACLLKEILICPRNAPGNALKLPSAWSAYSFGVCKAACFALRPDTQTLRPSRLRASPEPDPQFGRRVPFERDPQQTPPAQVEGLRQSQTPWHACTAMVSLLIRSRLAV</sequence>
<feature type="region of interest" description="Disordered" evidence="1">
    <location>
        <begin position="103"/>
        <end position="140"/>
    </location>
</feature>
<evidence type="ECO:0000313" key="2">
    <source>
        <dbReference type="EMBL" id="KAF2496147.1"/>
    </source>
</evidence>
<dbReference type="Proteomes" id="UP000799750">
    <property type="component" value="Unassembled WGS sequence"/>
</dbReference>
<keyword evidence="3" id="KW-1185">Reference proteome</keyword>